<dbReference type="GO" id="GO:0005484">
    <property type="term" value="F:SNAP receptor activity"/>
    <property type="evidence" value="ECO:0007669"/>
    <property type="project" value="TreeGrafter"/>
</dbReference>
<dbReference type="OMA" id="QPFLMEQ"/>
<evidence type="ECO:0000313" key="6">
    <source>
        <dbReference type="Proteomes" id="UP000054408"/>
    </source>
</evidence>
<dbReference type="Gene3D" id="1.20.58.70">
    <property type="match status" value="1"/>
</dbReference>
<protein>
    <submittedName>
        <fullName evidence="5">Syntaxin</fullName>
    </submittedName>
</protein>
<dbReference type="GO" id="GO:0000149">
    <property type="term" value="F:SNARE binding"/>
    <property type="evidence" value="ECO:0007669"/>
    <property type="project" value="TreeGrafter"/>
</dbReference>
<gene>
    <name evidence="5" type="ORF">AMSG_00343</name>
</gene>
<dbReference type="AlphaFoldDB" id="A0A0L0D952"/>
<dbReference type="GO" id="GO:0006906">
    <property type="term" value="P:vesicle fusion"/>
    <property type="evidence" value="ECO:0007669"/>
    <property type="project" value="TreeGrafter"/>
</dbReference>
<dbReference type="SUPFAM" id="SSF47661">
    <property type="entry name" value="t-snare proteins"/>
    <property type="match status" value="1"/>
</dbReference>
<dbReference type="GO" id="GO:0006886">
    <property type="term" value="P:intracellular protein transport"/>
    <property type="evidence" value="ECO:0007669"/>
    <property type="project" value="TreeGrafter"/>
</dbReference>
<dbReference type="Proteomes" id="UP000054408">
    <property type="component" value="Unassembled WGS sequence"/>
</dbReference>
<dbReference type="eggNOG" id="KOG0811">
    <property type="taxonomic scope" value="Eukaryota"/>
</dbReference>
<evidence type="ECO:0000256" key="1">
    <source>
        <dbReference type="ARBA" id="ARBA00009063"/>
    </source>
</evidence>
<sequence>MSFDDLERGTGRVVLGGGGGSGQQGGYGYQSGMAASGSMSNTSSLQYDQLHNQAVASITKISNNVAALQKMVNQLGTKRETPDMHARMTTLTERTRDLAREAGRLLKQITLVPTSSPAETQQRSVTQRKLGSDLKKQLTAFTAVQTRIKDADRRSIDTAKQSMAFGDAAGTSTADDQTQPLLAQQQTITLDSTIEFNEVLIAEREHDIAEIEATISDVNEIFRDLSTLVNEQGEQLHDIEHHIENTVAHTDGAVKELTKADNYQRKARRKAMCLALIFALIAGGVVLYLTQKK</sequence>
<organism evidence="5 6">
    <name type="scientific">Thecamonas trahens ATCC 50062</name>
    <dbReference type="NCBI Taxonomy" id="461836"/>
    <lineage>
        <taxon>Eukaryota</taxon>
        <taxon>Apusozoa</taxon>
        <taxon>Apusomonadida</taxon>
        <taxon>Apusomonadidae</taxon>
        <taxon>Thecamonas</taxon>
    </lineage>
</organism>
<dbReference type="GO" id="GO:0012505">
    <property type="term" value="C:endomembrane system"/>
    <property type="evidence" value="ECO:0007669"/>
    <property type="project" value="TreeGrafter"/>
</dbReference>
<keyword evidence="3" id="KW-0812">Transmembrane</keyword>
<dbReference type="PROSITE" id="PS50192">
    <property type="entry name" value="T_SNARE"/>
    <property type="match status" value="1"/>
</dbReference>
<dbReference type="RefSeq" id="XP_013762622.1">
    <property type="nucleotide sequence ID" value="XM_013907168.1"/>
</dbReference>
<keyword evidence="3" id="KW-0472">Membrane</keyword>
<name>A0A0L0D952_THETB</name>
<dbReference type="STRING" id="461836.A0A0L0D952"/>
<dbReference type="FunFam" id="1.20.5.110:FF:000059">
    <property type="entry name" value="Related to syntaxin 12"/>
    <property type="match status" value="1"/>
</dbReference>
<dbReference type="Pfam" id="PF14523">
    <property type="entry name" value="Syntaxin_2"/>
    <property type="match status" value="1"/>
</dbReference>
<evidence type="ECO:0000256" key="2">
    <source>
        <dbReference type="SAM" id="MobiDB-lite"/>
    </source>
</evidence>
<dbReference type="PANTHER" id="PTHR19957:SF38">
    <property type="entry name" value="LD27581P"/>
    <property type="match status" value="1"/>
</dbReference>
<reference evidence="5 6" key="1">
    <citation type="submission" date="2010-05" db="EMBL/GenBank/DDBJ databases">
        <title>The Genome Sequence of Thecamonas trahens ATCC 50062.</title>
        <authorList>
            <consortium name="The Broad Institute Genome Sequencing Platform"/>
            <person name="Russ C."/>
            <person name="Cuomo C."/>
            <person name="Shea T."/>
            <person name="Young S.K."/>
            <person name="Zeng Q."/>
            <person name="Koehrsen M."/>
            <person name="Haas B."/>
            <person name="Borodovsky M."/>
            <person name="Guigo R."/>
            <person name="Alvarado L."/>
            <person name="Berlin A."/>
            <person name="Bochicchio J."/>
            <person name="Borenstein D."/>
            <person name="Chapman S."/>
            <person name="Chen Z."/>
            <person name="Freedman E."/>
            <person name="Gellesch M."/>
            <person name="Goldberg J."/>
            <person name="Griggs A."/>
            <person name="Gujja S."/>
            <person name="Heilman E."/>
            <person name="Heiman D."/>
            <person name="Hepburn T."/>
            <person name="Howarth C."/>
            <person name="Jen D."/>
            <person name="Larson L."/>
            <person name="Mehta T."/>
            <person name="Park D."/>
            <person name="Pearson M."/>
            <person name="Roberts A."/>
            <person name="Saif S."/>
            <person name="Shenoy N."/>
            <person name="Sisk P."/>
            <person name="Stolte C."/>
            <person name="Sykes S."/>
            <person name="Thomson T."/>
            <person name="Walk T."/>
            <person name="White J."/>
            <person name="Yandava C."/>
            <person name="Burger G."/>
            <person name="Gray M.W."/>
            <person name="Holland P.W.H."/>
            <person name="King N."/>
            <person name="Lang F.B.F."/>
            <person name="Roger A.J."/>
            <person name="Ruiz-Trillo I."/>
            <person name="Lander E."/>
            <person name="Nusbaum C."/>
        </authorList>
    </citation>
    <scope>NUCLEOTIDE SEQUENCE [LARGE SCALE GENOMIC DNA]</scope>
    <source>
        <strain evidence="5 6">ATCC 50062</strain>
    </source>
</reference>
<dbReference type="InterPro" id="IPR006011">
    <property type="entry name" value="Syntaxin_N"/>
</dbReference>
<feature type="transmembrane region" description="Helical" evidence="3">
    <location>
        <begin position="271"/>
        <end position="290"/>
    </location>
</feature>
<feature type="region of interest" description="Disordered" evidence="2">
    <location>
        <begin position="1"/>
        <end position="24"/>
    </location>
</feature>
<proteinExistence type="inferred from homology"/>
<dbReference type="GO" id="GO:0031201">
    <property type="term" value="C:SNARE complex"/>
    <property type="evidence" value="ECO:0007669"/>
    <property type="project" value="TreeGrafter"/>
</dbReference>
<dbReference type="InterPro" id="IPR045242">
    <property type="entry name" value="Syntaxin"/>
</dbReference>
<dbReference type="Pfam" id="PF05739">
    <property type="entry name" value="SNARE"/>
    <property type="match status" value="1"/>
</dbReference>
<evidence type="ECO:0000256" key="3">
    <source>
        <dbReference type="SAM" id="Phobius"/>
    </source>
</evidence>
<accession>A0A0L0D952</accession>
<dbReference type="InterPro" id="IPR000727">
    <property type="entry name" value="T_SNARE_dom"/>
</dbReference>
<dbReference type="SMART" id="SM00397">
    <property type="entry name" value="t_SNARE"/>
    <property type="match status" value="1"/>
</dbReference>
<evidence type="ECO:0000259" key="4">
    <source>
        <dbReference type="PROSITE" id="PS50192"/>
    </source>
</evidence>
<feature type="compositionally biased region" description="Basic and acidic residues" evidence="2">
    <location>
        <begin position="1"/>
        <end position="10"/>
    </location>
</feature>
<evidence type="ECO:0000313" key="5">
    <source>
        <dbReference type="EMBL" id="KNC48566.1"/>
    </source>
</evidence>
<dbReference type="EMBL" id="GL349434">
    <property type="protein sequence ID" value="KNC48566.1"/>
    <property type="molecule type" value="Genomic_DNA"/>
</dbReference>
<dbReference type="OrthoDB" id="364348at2759"/>
<keyword evidence="3" id="KW-1133">Transmembrane helix</keyword>
<dbReference type="Gene3D" id="1.20.5.110">
    <property type="match status" value="1"/>
</dbReference>
<feature type="compositionally biased region" description="Gly residues" evidence="2">
    <location>
        <begin position="14"/>
        <end position="24"/>
    </location>
</feature>
<dbReference type="CDD" id="cd15840">
    <property type="entry name" value="SNARE_Qa"/>
    <property type="match status" value="1"/>
</dbReference>
<feature type="domain" description="T-SNARE coiled-coil homology" evidence="4">
    <location>
        <begin position="198"/>
        <end position="260"/>
    </location>
</feature>
<dbReference type="InterPro" id="IPR010989">
    <property type="entry name" value="SNARE"/>
</dbReference>
<dbReference type="PANTHER" id="PTHR19957">
    <property type="entry name" value="SYNTAXIN"/>
    <property type="match status" value="1"/>
</dbReference>
<dbReference type="GO" id="GO:0048278">
    <property type="term" value="P:vesicle docking"/>
    <property type="evidence" value="ECO:0007669"/>
    <property type="project" value="TreeGrafter"/>
</dbReference>
<dbReference type="GeneID" id="25560152"/>
<keyword evidence="6" id="KW-1185">Reference proteome</keyword>
<comment type="similarity">
    <text evidence="1">Belongs to the syntaxin family.</text>
</comment>